<protein>
    <recommendedName>
        <fullName evidence="3">UspA domain-containing protein</fullName>
    </recommendedName>
</protein>
<name>A0A6T9PUS9_ALECA</name>
<organism evidence="1">
    <name type="scientific">Alexandrium catenella</name>
    <name type="common">Red tide dinoflagellate</name>
    <name type="synonym">Gonyaulax catenella</name>
    <dbReference type="NCBI Taxonomy" id="2925"/>
    <lineage>
        <taxon>Eukaryota</taxon>
        <taxon>Sar</taxon>
        <taxon>Alveolata</taxon>
        <taxon>Dinophyceae</taxon>
        <taxon>Gonyaulacales</taxon>
        <taxon>Pyrocystaceae</taxon>
        <taxon>Alexandrium</taxon>
    </lineage>
</organism>
<dbReference type="EMBL" id="HBGE01068212">
    <property type="protein sequence ID" value="CAD9164129.1"/>
    <property type="molecule type" value="Transcribed_RNA"/>
</dbReference>
<dbReference type="Gene3D" id="3.40.50.620">
    <property type="entry name" value="HUPs"/>
    <property type="match status" value="1"/>
</dbReference>
<accession>A0A6T9PUS9</accession>
<dbReference type="SUPFAM" id="SSF52402">
    <property type="entry name" value="Adenine nucleotide alpha hydrolases-like"/>
    <property type="match status" value="1"/>
</dbReference>
<dbReference type="EMBL" id="HBGE01068211">
    <property type="protein sequence ID" value="CAD9164128.1"/>
    <property type="molecule type" value="Transcribed_RNA"/>
</dbReference>
<proteinExistence type="predicted"/>
<gene>
    <name evidence="1" type="ORF">ACAT0790_LOCUS40894</name>
    <name evidence="2" type="ORF">ACAT0790_LOCUS40895</name>
</gene>
<reference evidence="1" key="1">
    <citation type="submission" date="2021-01" db="EMBL/GenBank/DDBJ databases">
        <authorList>
            <person name="Corre E."/>
            <person name="Pelletier E."/>
            <person name="Niang G."/>
            <person name="Scheremetjew M."/>
            <person name="Finn R."/>
            <person name="Kale V."/>
            <person name="Holt S."/>
            <person name="Cochrane G."/>
            <person name="Meng A."/>
            <person name="Brown T."/>
            <person name="Cohen L."/>
        </authorList>
    </citation>
    <scope>NUCLEOTIDE SEQUENCE</scope>
    <source>
        <strain evidence="1">OF101</strain>
    </source>
</reference>
<evidence type="ECO:0000313" key="1">
    <source>
        <dbReference type="EMBL" id="CAD9164128.1"/>
    </source>
</evidence>
<sequence>MMMLSRCARASKMVVGISIKDIEGSKKAMMKAIDLAQPDTKIVALHIPKLVPEMMLSSMSDPSDVSEDAFASLASLPSKAGDNLMKSIKEVAEERMKSIGKEVAVDYRVAAPASDVKTAVLNEAAQEKANYLVVGPGYHGNGSLPPFAVQKAKGMTICIVRDHLE</sequence>
<dbReference type="InterPro" id="IPR014729">
    <property type="entry name" value="Rossmann-like_a/b/a_fold"/>
</dbReference>
<evidence type="ECO:0008006" key="3">
    <source>
        <dbReference type="Google" id="ProtNLM"/>
    </source>
</evidence>
<evidence type="ECO:0000313" key="2">
    <source>
        <dbReference type="EMBL" id="CAD9164129.1"/>
    </source>
</evidence>
<dbReference type="AlphaFoldDB" id="A0A6T9PUS9"/>